<comment type="caution">
    <text evidence="1">The sequence shown here is derived from an EMBL/GenBank/DDBJ whole genome shotgun (WGS) entry which is preliminary data.</text>
</comment>
<dbReference type="Proteomes" id="UP001519272">
    <property type="component" value="Unassembled WGS sequence"/>
</dbReference>
<sequence length="38" mass="4296">MMNPMLTLLLVPMNLHINNDGDARPFSSYGEGLLFMLE</sequence>
<dbReference type="EMBL" id="JAGGKG010000027">
    <property type="protein sequence ID" value="MBP1907522.1"/>
    <property type="molecule type" value="Genomic_DNA"/>
</dbReference>
<accession>A0ABS4FY70</accession>
<gene>
    <name evidence="1" type="ORF">J2Z32_004197</name>
</gene>
<evidence type="ECO:0000313" key="2">
    <source>
        <dbReference type="Proteomes" id="UP001519272"/>
    </source>
</evidence>
<proteinExistence type="predicted"/>
<keyword evidence="2" id="KW-1185">Reference proteome</keyword>
<evidence type="ECO:0000313" key="1">
    <source>
        <dbReference type="EMBL" id="MBP1907522.1"/>
    </source>
</evidence>
<reference evidence="1 2" key="1">
    <citation type="submission" date="2021-03" db="EMBL/GenBank/DDBJ databases">
        <title>Genomic Encyclopedia of Type Strains, Phase IV (KMG-IV): sequencing the most valuable type-strain genomes for metagenomic binning, comparative biology and taxonomic classification.</title>
        <authorList>
            <person name="Goeker M."/>
        </authorList>
    </citation>
    <scope>NUCLEOTIDE SEQUENCE [LARGE SCALE GENOMIC DNA]</scope>
    <source>
        <strain evidence="1 2">DSM 14349</strain>
    </source>
</reference>
<name>A0ABS4FY70_9BACL</name>
<organism evidence="1 2">
    <name type="scientific">Paenibacillus turicensis</name>
    <dbReference type="NCBI Taxonomy" id="160487"/>
    <lineage>
        <taxon>Bacteria</taxon>
        <taxon>Bacillati</taxon>
        <taxon>Bacillota</taxon>
        <taxon>Bacilli</taxon>
        <taxon>Bacillales</taxon>
        <taxon>Paenibacillaceae</taxon>
        <taxon>Paenibacillus</taxon>
    </lineage>
</organism>
<protein>
    <submittedName>
        <fullName evidence="1">Uncharacterized protein</fullName>
    </submittedName>
</protein>